<dbReference type="InterPro" id="IPR012136">
    <property type="entry name" value="NADH_DH_b"/>
</dbReference>
<dbReference type="EC" id="7.1.1.1" evidence="4 15"/>
<dbReference type="AlphaFoldDB" id="A0A543ARU0"/>
<feature type="domain" description="NADP transhydrogenase beta-like" evidence="17">
    <location>
        <begin position="11"/>
        <end position="460"/>
    </location>
</feature>
<protein>
    <recommendedName>
        <fullName evidence="5 15">NAD(P) transhydrogenase subunit beta</fullName>
        <ecNumber evidence="4 15">7.1.1.1</ecNumber>
    </recommendedName>
    <alternativeName>
        <fullName evidence="15">Nicotinamide nucleotide transhydrogenase subunit beta</fullName>
    </alternativeName>
</protein>
<keyword evidence="7 15" id="KW-0997">Cell inner membrane</keyword>
<proteinExistence type="inferred from homology"/>
<dbReference type="PIRSF" id="PIRSF000204">
    <property type="entry name" value="PNTB"/>
    <property type="match status" value="1"/>
</dbReference>
<feature type="transmembrane region" description="Helical" evidence="16">
    <location>
        <begin position="167"/>
        <end position="185"/>
    </location>
</feature>
<keyword evidence="9 15" id="KW-0521">NADP</keyword>
<organism evidence="18 19">
    <name type="scientific">Stackebrandtia endophytica</name>
    <dbReference type="NCBI Taxonomy" id="1496996"/>
    <lineage>
        <taxon>Bacteria</taxon>
        <taxon>Bacillati</taxon>
        <taxon>Actinomycetota</taxon>
        <taxon>Actinomycetes</taxon>
        <taxon>Glycomycetales</taxon>
        <taxon>Glycomycetaceae</taxon>
        <taxon>Stackebrandtia</taxon>
    </lineage>
</organism>
<feature type="transmembrane region" description="Helical" evidence="16">
    <location>
        <begin position="62"/>
        <end position="82"/>
    </location>
</feature>
<comment type="catalytic activity">
    <reaction evidence="14 15">
        <text>NAD(+) + NADPH + H(+)(in) = NADH + NADP(+) + H(+)(out)</text>
        <dbReference type="Rhea" id="RHEA:47992"/>
        <dbReference type="ChEBI" id="CHEBI:15378"/>
        <dbReference type="ChEBI" id="CHEBI:57540"/>
        <dbReference type="ChEBI" id="CHEBI:57783"/>
        <dbReference type="ChEBI" id="CHEBI:57945"/>
        <dbReference type="ChEBI" id="CHEBI:58349"/>
        <dbReference type="EC" id="7.1.1.1"/>
    </reaction>
</comment>
<feature type="transmembrane region" description="Helical" evidence="16">
    <location>
        <begin position="37"/>
        <end position="56"/>
    </location>
</feature>
<dbReference type="InterPro" id="IPR034300">
    <property type="entry name" value="PNTB-like"/>
</dbReference>
<dbReference type="InParanoid" id="A0A543ARU0"/>
<evidence type="ECO:0000256" key="9">
    <source>
        <dbReference type="ARBA" id="ARBA00022857"/>
    </source>
</evidence>
<dbReference type="SUPFAM" id="SSF52467">
    <property type="entry name" value="DHS-like NAD/FAD-binding domain"/>
    <property type="match status" value="1"/>
</dbReference>
<dbReference type="FunCoup" id="A0A543ARU0">
    <property type="interactions" value="2"/>
</dbReference>
<dbReference type="Proteomes" id="UP000317043">
    <property type="component" value="Unassembled WGS sequence"/>
</dbReference>
<comment type="caution">
    <text evidence="18">The sequence shown here is derived from an EMBL/GenBank/DDBJ whole genome shotgun (WGS) entry which is preliminary data.</text>
</comment>
<evidence type="ECO:0000256" key="13">
    <source>
        <dbReference type="ARBA" id="ARBA00023136"/>
    </source>
</evidence>
<sequence>MSTTETIIRYLFLAAAACLVLGLHLMNSPATARRGNLLSAGAMGVAIAATAVLLAEKGSITTTGWIVMLLALAVGSLAGLYLARTVEMTAMPQLVSLFNAVGGGAAVLLAVEHFQQVEAAELVPEVTIPGGLDVLIGAVTFTGSLVAAGKLQGLIPGRPIVFPGARLLNVVLSVAFAVGVVWLVVQPENLLPMLLLLAASLVFGVTMVLPIGGADMPVVISLLNAFTGTAVAMAGFVLGEMTLIIAGALVGASGAILTKLMADAMNRSIANIIIGGFGTGDEAVAGGGDAAPVRPVSVDDVAIQLAYARRVVVVPGYGLAAAQAQHELAALGDLLEDRGVAVSYAIHPVAGRMPGHMNVLLAEANIPYPQLREMEDINPEFNQVDVALVIGANDVTNPAARRPGNPISGMPILDVDQARSVVVIKRSMGHGYAGMDNELYTAPNTGMYFTDAKQGLIALTAAIRAFVS</sequence>
<dbReference type="GO" id="GO:0008750">
    <property type="term" value="F:proton-translocating NAD(P)+ transhydrogenase activity"/>
    <property type="evidence" value="ECO:0007669"/>
    <property type="project" value="UniProtKB-EC"/>
</dbReference>
<comment type="subcellular location">
    <subcellularLocation>
        <location evidence="2">Cell inner membrane</location>
        <topology evidence="2">Multi-pass membrane protein</topology>
    </subcellularLocation>
</comment>
<feature type="transmembrane region" description="Helical" evidence="16">
    <location>
        <begin position="243"/>
        <end position="262"/>
    </location>
</feature>
<keyword evidence="6 15" id="KW-1003">Cell membrane</keyword>
<evidence type="ECO:0000313" key="19">
    <source>
        <dbReference type="Proteomes" id="UP000317043"/>
    </source>
</evidence>
<keyword evidence="11 16" id="KW-1133">Transmembrane helix</keyword>
<evidence type="ECO:0000256" key="2">
    <source>
        <dbReference type="ARBA" id="ARBA00004429"/>
    </source>
</evidence>
<dbReference type="PANTHER" id="PTHR44758">
    <property type="entry name" value="NAD(P) TRANSHYDROGENASE SUBUNIT BETA"/>
    <property type="match status" value="1"/>
</dbReference>
<evidence type="ECO:0000256" key="1">
    <source>
        <dbReference type="ARBA" id="ARBA00003943"/>
    </source>
</evidence>
<reference evidence="18 19" key="1">
    <citation type="submission" date="2019-06" db="EMBL/GenBank/DDBJ databases">
        <title>Sequencing the genomes of 1000 actinobacteria strains.</title>
        <authorList>
            <person name="Klenk H.-P."/>
        </authorList>
    </citation>
    <scope>NUCLEOTIDE SEQUENCE [LARGE SCALE GENOMIC DNA]</scope>
    <source>
        <strain evidence="18 19">DSM 45928</strain>
    </source>
</reference>
<dbReference type="RefSeq" id="WP_142035048.1">
    <property type="nucleotide sequence ID" value="NZ_JBHTGS010000001.1"/>
</dbReference>
<evidence type="ECO:0000256" key="6">
    <source>
        <dbReference type="ARBA" id="ARBA00022475"/>
    </source>
</evidence>
<dbReference type="Pfam" id="PF02233">
    <property type="entry name" value="PNTB"/>
    <property type="match status" value="1"/>
</dbReference>
<evidence type="ECO:0000256" key="3">
    <source>
        <dbReference type="ARBA" id="ARBA00007919"/>
    </source>
</evidence>
<comment type="function">
    <text evidence="1 15">The transhydrogenation between NADH and NADP is coupled to respiration and ATP hydrolysis and functions as a proton pump across the membrane.</text>
</comment>
<keyword evidence="13 15" id="KW-0472">Membrane</keyword>
<evidence type="ECO:0000259" key="17">
    <source>
        <dbReference type="Pfam" id="PF02233"/>
    </source>
</evidence>
<feature type="transmembrane region" description="Helical" evidence="16">
    <location>
        <begin position="94"/>
        <end position="114"/>
    </location>
</feature>
<dbReference type="GO" id="GO:0005886">
    <property type="term" value="C:plasma membrane"/>
    <property type="evidence" value="ECO:0007669"/>
    <property type="project" value="UniProtKB-SubCell"/>
</dbReference>
<keyword evidence="8 16" id="KW-0812">Transmembrane</keyword>
<evidence type="ECO:0000256" key="5">
    <source>
        <dbReference type="ARBA" id="ARBA00014581"/>
    </source>
</evidence>
<evidence type="ECO:0000256" key="12">
    <source>
        <dbReference type="ARBA" id="ARBA00023027"/>
    </source>
</evidence>
<dbReference type="OrthoDB" id="9763786at2"/>
<keyword evidence="12 15" id="KW-0520">NAD</keyword>
<evidence type="ECO:0000256" key="10">
    <source>
        <dbReference type="ARBA" id="ARBA00022967"/>
    </source>
</evidence>
<evidence type="ECO:0000256" key="4">
    <source>
        <dbReference type="ARBA" id="ARBA00012943"/>
    </source>
</evidence>
<evidence type="ECO:0000256" key="14">
    <source>
        <dbReference type="ARBA" id="ARBA00048202"/>
    </source>
</evidence>
<evidence type="ECO:0000256" key="7">
    <source>
        <dbReference type="ARBA" id="ARBA00022519"/>
    </source>
</evidence>
<keyword evidence="10 15" id="KW-1278">Translocase</keyword>
<evidence type="ECO:0000313" key="18">
    <source>
        <dbReference type="EMBL" id="TQL75297.1"/>
    </source>
</evidence>
<evidence type="ECO:0000256" key="16">
    <source>
        <dbReference type="SAM" id="Phobius"/>
    </source>
</evidence>
<comment type="similarity">
    <text evidence="3 15">Belongs to the PNT beta subunit family.</text>
</comment>
<dbReference type="InterPro" id="IPR029035">
    <property type="entry name" value="DHS-like_NAD/FAD-binding_dom"/>
</dbReference>
<accession>A0A543ARU0</accession>
<keyword evidence="19" id="KW-1185">Reference proteome</keyword>
<gene>
    <name evidence="18" type="ORF">FB566_0794</name>
</gene>
<dbReference type="GO" id="GO:0050661">
    <property type="term" value="F:NADP binding"/>
    <property type="evidence" value="ECO:0007669"/>
    <property type="project" value="InterPro"/>
</dbReference>
<name>A0A543ARU0_9ACTN</name>
<evidence type="ECO:0000256" key="11">
    <source>
        <dbReference type="ARBA" id="ARBA00022989"/>
    </source>
</evidence>
<dbReference type="Gene3D" id="3.40.50.1220">
    <property type="entry name" value="TPP-binding domain"/>
    <property type="match status" value="1"/>
</dbReference>
<feature type="transmembrane region" description="Helical" evidence="16">
    <location>
        <begin position="6"/>
        <end position="25"/>
    </location>
</feature>
<evidence type="ECO:0000256" key="8">
    <source>
        <dbReference type="ARBA" id="ARBA00022692"/>
    </source>
</evidence>
<dbReference type="EMBL" id="VFOW01000001">
    <property type="protein sequence ID" value="TQL75297.1"/>
    <property type="molecule type" value="Genomic_DNA"/>
</dbReference>
<feature type="transmembrane region" description="Helical" evidence="16">
    <location>
        <begin position="134"/>
        <end position="155"/>
    </location>
</feature>
<evidence type="ECO:0000256" key="15">
    <source>
        <dbReference type="PIRNR" id="PIRNR000204"/>
    </source>
</evidence>
<dbReference type="PANTHER" id="PTHR44758:SF1">
    <property type="entry name" value="NAD(P) TRANSHYDROGENASE SUBUNIT BETA"/>
    <property type="match status" value="1"/>
</dbReference>